<dbReference type="AlphaFoldDB" id="A0A9P4NQF0"/>
<dbReference type="Proteomes" id="UP000800235">
    <property type="component" value="Unassembled WGS sequence"/>
</dbReference>
<proteinExistence type="predicted"/>
<evidence type="ECO:0000259" key="1">
    <source>
        <dbReference type="Pfam" id="PF01425"/>
    </source>
</evidence>
<dbReference type="Gene3D" id="3.90.1300.10">
    <property type="entry name" value="Amidase signature (AS) domain"/>
    <property type="match status" value="1"/>
</dbReference>
<gene>
    <name evidence="2" type="ORF">EJ08DRAFT_254020</name>
</gene>
<dbReference type="InterPro" id="IPR023631">
    <property type="entry name" value="Amidase_dom"/>
</dbReference>
<dbReference type="OrthoDB" id="1879366at2759"/>
<feature type="domain" description="Amidase" evidence="1">
    <location>
        <begin position="221"/>
        <end position="551"/>
    </location>
</feature>
<dbReference type="PANTHER" id="PTHR11895">
    <property type="entry name" value="TRANSAMIDASE"/>
    <property type="match status" value="1"/>
</dbReference>
<dbReference type="PANTHER" id="PTHR11895:SF171">
    <property type="entry name" value="AMIDASE DOMAIN-CONTAINING PROTEIN"/>
    <property type="match status" value="1"/>
</dbReference>
<feature type="domain" description="Amidase" evidence="1">
    <location>
        <begin position="96"/>
        <end position="202"/>
    </location>
</feature>
<dbReference type="EMBL" id="MU007041">
    <property type="protein sequence ID" value="KAF2430165.1"/>
    <property type="molecule type" value="Genomic_DNA"/>
</dbReference>
<comment type="caution">
    <text evidence="2">The sequence shown here is derived from an EMBL/GenBank/DDBJ whole genome shotgun (WGS) entry which is preliminary data.</text>
</comment>
<dbReference type="Pfam" id="PF01425">
    <property type="entry name" value="Amidase"/>
    <property type="match status" value="2"/>
</dbReference>
<accession>A0A9P4NQF0</accession>
<keyword evidence="3" id="KW-1185">Reference proteome</keyword>
<name>A0A9P4NQF0_9PEZI</name>
<dbReference type="SUPFAM" id="SSF75304">
    <property type="entry name" value="Amidase signature (AS) enzymes"/>
    <property type="match status" value="1"/>
</dbReference>
<organism evidence="2 3">
    <name type="scientific">Tothia fuscella</name>
    <dbReference type="NCBI Taxonomy" id="1048955"/>
    <lineage>
        <taxon>Eukaryota</taxon>
        <taxon>Fungi</taxon>
        <taxon>Dikarya</taxon>
        <taxon>Ascomycota</taxon>
        <taxon>Pezizomycotina</taxon>
        <taxon>Dothideomycetes</taxon>
        <taxon>Pleosporomycetidae</taxon>
        <taxon>Venturiales</taxon>
        <taxon>Cylindrosympodiaceae</taxon>
        <taxon>Tothia</taxon>
    </lineage>
</organism>
<protein>
    <submittedName>
        <fullName evidence="2">Amidase signature enzyme</fullName>
    </submittedName>
</protein>
<dbReference type="InterPro" id="IPR000120">
    <property type="entry name" value="Amidase"/>
</dbReference>
<dbReference type="GO" id="GO:0003824">
    <property type="term" value="F:catalytic activity"/>
    <property type="evidence" value="ECO:0007669"/>
    <property type="project" value="InterPro"/>
</dbReference>
<dbReference type="InterPro" id="IPR036928">
    <property type="entry name" value="AS_sf"/>
</dbReference>
<sequence>MSVVFLSLGEPTVTANDLKEIAAQHNVVLPSDSEADYLYLLNSLDATAKQIADLPEYLDPRLKPDEVTLPRKWSKPQNNPLNAWSHLASFTHPSPKDQRLSGRTIAFKDNISVAGIPLTAGTFPELFHGKPDLFIPTIDAIVVKRVLQSGVTVLGSATCEHFSMTPLSFTSATGPVQNPWLKGWTTGGSSSGPAALVAVKQVRAWRERHELPPIDEELGEGVDMAIGGDQGGSIRVPAAYCGIYGLKPTHGLVPYTGILGLVPMVDHTGPLAASLEDTATLLSVLAGYDGIDPRMTPESPLRANVKDYKELLQSWIKSKQEKNEWTATAAARSLRIGLITESLNIIGQSDEIKSSVLAAVQRYRDLGATVEEVSIPIHLLGPSIWTIATRAGLSRYGFQNIPPPLLSYPLPDIHPPPFDQKAFDILTKYNPAVVNVVLGGTFMNEHQPKVTSKAIMHVHELRIAYDAALEKYDVLIMPCNPRVGSKHPTYDMSVAEKMAPSIGGTLNTCGFNISGHPALSMPIGFTDVHDGSGKLPVAMQIVGRRFDEETIFKAAAAWEVVGLGLDQWDGR</sequence>
<reference evidence="2" key="1">
    <citation type="journal article" date="2020" name="Stud. Mycol.">
        <title>101 Dothideomycetes genomes: a test case for predicting lifestyles and emergence of pathogens.</title>
        <authorList>
            <person name="Haridas S."/>
            <person name="Albert R."/>
            <person name="Binder M."/>
            <person name="Bloem J."/>
            <person name="Labutti K."/>
            <person name="Salamov A."/>
            <person name="Andreopoulos B."/>
            <person name="Baker S."/>
            <person name="Barry K."/>
            <person name="Bills G."/>
            <person name="Bluhm B."/>
            <person name="Cannon C."/>
            <person name="Castanera R."/>
            <person name="Culley D."/>
            <person name="Daum C."/>
            <person name="Ezra D."/>
            <person name="Gonzalez J."/>
            <person name="Henrissat B."/>
            <person name="Kuo A."/>
            <person name="Liang C."/>
            <person name="Lipzen A."/>
            <person name="Lutzoni F."/>
            <person name="Magnuson J."/>
            <person name="Mondo S."/>
            <person name="Nolan M."/>
            <person name="Ohm R."/>
            <person name="Pangilinan J."/>
            <person name="Park H.-J."/>
            <person name="Ramirez L."/>
            <person name="Alfaro M."/>
            <person name="Sun H."/>
            <person name="Tritt A."/>
            <person name="Yoshinaga Y."/>
            <person name="Zwiers L.-H."/>
            <person name="Turgeon B."/>
            <person name="Goodwin S."/>
            <person name="Spatafora J."/>
            <person name="Crous P."/>
            <person name="Grigoriev I."/>
        </authorList>
    </citation>
    <scope>NUCLEOTIDE SEQUENCE</scope>
    <source>
        <strain evidence="2">CBS 130266</strain>
    </source>
</reference>
<evidence type="ECO:0000313" key="2">
    <source>
        <dbReference type="EMBL" id="KAF2430165.1"/>
    </source>
</evidence>
<evidence type="ECO:0000313" key="3">
    <source>
        <dbReference type="Proteomes" id="UP000800235"/>
    </source>
</evidence>